<accession>A0A927NA08</accession>
<keyword evidence="3" id="KW-0677">Repeat</keyword>
<gene>
    <name evidence="4" type="ORF">HEB94_009821</name>
</gene>
<dbReference type="GO" id="GO:0005829">
    <property type="term" value="C:cytosol"/>
    <property type="evidence" value="ECO:0007669"/>
    <property type="project" value="TreeGrafter"/>
</dbReference>
<dbReference type="Proteomes" id="UP000638648">
    <property type="component" value="Unassembled WGS sequence"/>
</dbReference>
<comment type="caution">
    <text evidence="4">The sequence shown here is derived from an EMBL/GenBank/DDBJ whole genome shotgun (WGS) entry which is preliminary data.</text>
</comment>
<keyword evidence="5" id="KW-1185">Reference proteome</keyword>
<keyword evidence="2" id="KW-0808">Transferase</keyword>
<dbReference type="GO" id="GO:0008374">
    <property type="term" value="F:O-acyltransferase activity"/>
    <property type="evidence" value="ECO:0007669"/>
    <property type="project" value="TreeGrafter"/>
</dbReference>
<dbReference type="PROSITE" id="PS00101">
    <property type="entry name" value="HEXAPEP_TRANSFERASES"/>
    <property type="match status" value="1"/>
</dbReference>
<name>A0A927NA08_9ACTN</name>
<organism evidence="4 5">
    <name type="scientific">Actinopolymorpha pittospori</name>
    <dbReference type="NCBI Taxonomy" id="648752"/>
    <lineage>
        <taxon>Bacteria</taxon>
        <taxon>Bacillati</taxon>
        <taxon>Actinomycetota</taxon>
        <taxon>Actinomycetes</taxon>
        <taxon>Propionibacteriales</taxon>
        <taxon>Actinopolymorphaceae</taxon>
        <taxon>Actinopolymorpha</taxon>
    </lineage>
</organism>
<proteinExistence type="inferred from homology"/>
<dbReference type="Gene3D" id="2.160.10.10">
    <property type="entry name" value="Hexapeptide repeat proteins"/>
    <property type="match status" value="1"/>
</dbReference>
<dbReference type="RefSeq" id="WP_192755922.1">
    <property type="nucleotide sequence ID" value="NZ_BAABJL010000239.1"/>
</dbReference>
<dbReference type="InterPro" id="IPR001451">
    <property type="entry name" value="Hexapep"/>
</dbReference>
<dbReference type="PANTHER" id="PTHR23416:SF23">
    <property type="entry name" value="ACETYLTRANSFERASE C18B11.09C-RELATED"/>
    <property type="match status" value="1"/>
</dbReference>
<dbReference type="SUPFAM" id="SSF51161">
    <property type="entry name" value="Trimeric LpxA-like enzymes"/>
    <property type="match status" value="1"/>
</dbReference>
<evidence type="ECO:0000256" key="3">
    <source>
        <dbReference type="ARBA" id="ARBA00022737"/>
    </source>
</evidence>
<dbReference type="CDD" id="cd04647">
    <property type="entry name" value="LbH_MAT_like"/>
    <property type="match status" value="1"/>
</dbReference>
<dbReference type="InterPro" id="IPR011004">
    <property type="entry name" value="Trimer_LpxA-like_sf"/>
</dbReference>
<dbReference type="Pfam" id="PF00132">
    <property type="entry name" value="Hexapep"/>
    <property type="match status" value="1"/>
</dbReference>
<comment type="similarity">
    <text evidence="1">Belongs to the transferase hexapeptide repeat family.</text>
</comment>
<dbReference type="PANTHER" id="PTHR23416">
    <property type="entry name" value="SIALIC ACID SYNTHASE-RELATED"/>
    <property type="match status" value="1"/>
</dbReference>
<evidence type="ECO:0000313" key="4">
    <source>
        <dbReference type="EMBL" id="MBE1612973.1"/>
    </source>
</evidence>
<dbReference type="AlphaFoldDB" id="A0A927NA08"/>
<evidence type="ECO:0000313" key="5">
    <source>
        <dbReference type="Proteomes" id="UP000638648"/>
    </source>
</evidence>
<evidence type="ECO:0000256" key="1">
    <source>
        <dbReference type="ARBA" id="ARBA00007274"/>
    </source>
</evidence>
<evidence type="ECO:0000256" key="2">
    <source>
        <dbReference type="ARBA" id="ARBA00022679"/>
    </source>
</evidence>
<sequence length="578" mass="62682">MNDGSTAKPDTYHDYAPWGFRRDGTEQERKAQLEWQTELLGRGDVVLAEGAFVSSLAHIFPKRLHVGVNSYIAANAYVLVDDLEMGSESTLNPYSVVRGTVRMGDQVRVGAHTSLLGFNHSMAPDRPVCKQPVTTKGITIGDDVWIGSHVVVVDGVTIGDHAVVGAGAVVTKDVPAWAVVGGNPARLIRDRRDVRRTSGGSAGSAGDLTSRLAAFGDKARAQAEDVLARYWKPEPEAADARGTDDPFASGILAGGRFLDRPGAAPTVRAWCDAVEIADLLLGTAPPQASGAEIAAHLRSRQDADSGLLPDYAETGQPSLDAGASYHILCVGYALQLLGTSFEHPIRAVSEMEPAELIARLQGLAWNTRGWSSGAWVDAFGTAIYRNLLDFGVRSPSEPLFGWLLANADGFHGMWSQPDAVQRWLQPVNGFYRLTRGTYAQFGLPLPYPEQALDTVLAHSKDPAYFADDRGNACNVLDVIHPLWLTGKQTRSRRNEGEVWARWQLGRALSHWRDGEGFSFALGHGNERERTPGLQGTEMWLAIIWLLADYLGESSALGYHPQGVHRPEPAASLRETGPR</sequence>
<reference evidence="4" key="1">
    <citation type="submission" date="2020-10" db="EMBL/GenBank/DDBJ databases">
        <title>Sequencing the genomes of 1000 actinobacteria strains.</title>
        <authorList>
            <person name="Klenk H.-P."/>
        </authorList>
    </citation>
    <scope>NUCLEOTIDE SEQUENCE</scope>
    <source>
        <strain evidence="4">DSM 45354</strain>
    </source>
</reference>
<dbReference type="InterPro" id="IPR051159">
    <property type="entry name" value="Hexapeptide_acetyltransf"/>
</dbReference>
<protein>
    <submittedName>
        <fullName evidence="4">Acetyltransferase-like isoleucine patch superfamily enzyme</fullName>
    </submittedName>
</protein>
<dbReference type="EMBL" id="JADBEM010000001">
    <property type="protein sequence ID" value="MBE1612973.1"/>
    <property type="molecule type" value="Genomic_DNA"/>
</dbReference>
<dbReference type="InterPro" id="IPR018357">
    <property type="entry name" value="Hexapep_transf_CS"/>
</dbReference>